<evidence type="ECO:0000256" key="4">
    <source>
        <dbReference type="ARBA" id="ARBA00023263"/>
    </source>
</evidence>
<dbReference type="HOGENOM" id="CLU_088965_0_0_6"/>
<keyword evidence="3" id="KW-0732">Signal</keyword>
<dbReference type="GO" id="GO:0009289">
    <property type="term" value="C:pilus"/>
    <property type="evidence" value="ECO:0007669"/>
    <property type="project" value="UniProtKB-SubCell"/>
</dbReference>
<evidence type="ECO:0000259" key="5">
    <source>
        <dbReference type="Pfam" id="PF00419"/>
    </source>
</evidence>
<dbReference type="InterPro" id="IPR000259">
    <property type="entry name" value="Adhesion_dom_fimbrial"/>
</dbReference>
<name>G9YB59_HAFAL</name>
<dbReference type="Proteomes" id="UP000005959">
    <property type="component" value="Unassembled WGS sequence"/>
</dbReference>
<comment type="subcellular location">
    <subcellularLocation>
        <location evidence="1">Fimbrium</location>
    </subcellularLocation>
</comment>
<dbReference type="InterPro" id="IPR050263">
    <property type="entry name" value="Bact_Fimbrial_Adh_Pro"/>
</dbReference>
<evidence type="ECO:0000256" key="3">
    <source>
        <dbReference type="ARBA" id="ARBA00022729"/>
    </source>
</evidence>
<evidence type="ECO:0000256" key="2">
    <source>
        <dbReference type="ARBA" id="ARBA00006671"/>
    </source>
</evidence>
<dbReference type="InterPro" id="IPR008966">
    <property type="entry name" value="Adhesion_dom_sf"/>
</dbReference>
<sequence>MKHAPGMAHFVSEQSMYFKTCLICVVTGLFCRDVIAGNHHVVTVYGGQLNYKGAVVSAPCSVSIDSQNQLVTMGQVRVKEFDGIGSWSQSQAFTIKLEDCDTDLAPTAGVLLKGITDGKDPQVFATEHSQGSAKGVGIGIFDSQGNLIIPNSAPITFMSLIDGNNTISFSAKYRATENTVLAGSANAAISFEMVYQ</sequence>
<dbReference type="EMBL" id="AGCI01000092">
    <property type="protein sequence ID" value="EHM39499.1"/>
    <property type="molecule type" value="Genomic_DNA"/>
</dbReference>
<organism evidence="6 7">
    <name type="scientific">Hafnia alvei ATCC 51873</name>
    <dbReference type="NCBI Taxonomy" id="1002364"/>
    <lineage>
        <taxon>Bacteria</taxon>
        <taxon>Pseudomonadati</taxon>
        <taxon>Pseudomonadota</taxon>
        <taxon>Gammaproteobacteria</taxon>
        <taxon>Enterobacterales</taxon>
        <taxon>Hafniaceae</taxon>
        <taxon>Hafnia</taxon>
    </lineage>
</organism>
<dbReference type="InterPro" id="IPR036937">
    <property type="entry name" value="Adhesion_dom_fimbrial_sf"/>
</dbReference>
<dbReference type="Gene3D" id="2.60.40.1090">
    <property type="entry name" value="Fimbrial-type adhesion domain"/>
    <property type="match status" value="1"/>
</dbReference>
<evidence type="ECO:0000256" key="1">
    <source>
        <dbReference type="ARBA" id="ARBA00004561"/>
    </source>
</evidence>
<reference evidence="6 7" key="1">
    <citation type="submission" date="2011-08" db="EMBL/GenBank/DDBJ databases">
        <authorList>
            <person name="Weinstock G."/>
            <person name="Sodergren E."/>
            <person name="Clifton S."/>
            <person name="Fulton L."/>
            <person name="Fulton B."/>
            <person name="Courtney L."/>
            <person name="Fronick C."/>
            <person name="Harrison M."/>
            <person name="Strong C."/>
            <person name="Farmer C."/>
            <person name="Delahaunty K."/>
            <person name="Markovic C."/>
            <person name="Hall O."/>
            <person name="Minx P."/>
            <person name="Tomlinson C."/>
            <person name="Mitreva M."/>
            <person name="Hou S."/>
            <person name="Chen J."/>
            <person name="Wollam A."/>
            <person name="Pepin K.H."/>
            <person name="Johnson M."/>
            <person name="Bhonagiri V."/>
            <person name="Zhang X."/>
            <person name="Suruliraj S."/>
            <person name="Warren W."/>
            <person name="Chinwalla A."/>
            <person name="Mardis E.R."/>
            <person name="Wilson R.K."/>
        </authorList>
    </citation>
    <scope>NUCLEOTIDE SEQUENCE [LARGE SCALE GENOMIC DNA]</scope>
    <source>
        <strain evidence="6 7">ATCC 51873</strain>
    </source>
</reference>
<proteinExistence type="inferred from homology"/>
<evidence type="ECO:0000313" key="7">
    <source>
        <dbReference type="Proteomes" id="UP000005959"/>
    </source>
</evidence>
<comment type="caution">
    <text evidence="6">The sequence shown here is derived from an EMBL/GenBank/DDBJ whole genome shotgun (WGS) entry which is preliminary data.</text>
</comment>
<dbReference type="GO" id="GO:0043709">
    <property type="term" value="P:cell adhesion involved in single-species biofilm formation"/>
    <property type="evidence" value="ECO:0007669"/>
    <property type="project" value="TreeGrafter"/>
</dbReference>
<accession>G9YB59</accession>
<protein>
    <submittedName>
        <fullName evidence="6">Fimbrial protein</fullName>
    </submittedName>
</protein>
<feature type="domain" description="Fimbrial-type adhesion" evidence="5">
    <location>
        <begin position="50"/>
        <end position="196"/>
    </location>
</feature>
<evidence type="ECO:0000313" key="6">
    <source>
        <dbReference type="EMBL" id="EHM39499.1"/>
    </source>
</evidence>
<dbReference type="AlphaFoldDB" id="G9YB59"/>
<dbReference type="PANTHER" id="PTHR33420">
    <property type="entry name" value="FIMBRIAL SUBUNIT ELFA-RELATED"/>
    <property type="match status" value="1"/>
</dbReference>
<comment type="similarity">
    <text evidence="2">Belongs to the fimbrial protein family.</text>
</comment>
<keyword evidence="4" id="KW-0281">Fimbrium</keyword>
<dbReference type="SUPFAM" id="SSF49401">
    <property type="entry name" value="Bacterial adhesins"/>
    <property type="match status" value="1"/>
</dbReference>
<gene>
    <name evidence="6" type="ORF">HMPREF0454_03838</name>
</gene>
<dbReference type="PATRIC" id="fig|1002364.3.peg.3458"/>
<dbReference type="Pfam" id="PF00419">
    <property type="entry name" value="Fimbrial"/>
    <property type="match status" value="1"/>
</dbReference>
<dbReference type="PANTHER" id="PTHR33420:SF12">
    <property type="entry name" value="FIMBRIN-LIKE PROTEIN FIMI-RELATED"/>
    <property type="match status" value="1"/>
</dbReference>